<evidence type="ECO:0008006" key="4">
    <source>
        <dbReference type="Google" id="ProtNLM"/>
    </source>
</evidence>
<feature type="coiled-coil region" evidence="1">
    <location>
        <begin position="399"/>
        <end position="426"/>
    </location>
</feature>
<evidence type="ECO:0000313" key="3">
    <source>
        <dbReference type="Proteomes" id="UP000621859"/>
    </source>
</evidence>
<keyword evidence="3" id="KW-1185">Reference proteome</keyword>
<dbReference type="Proteomes" id="UP000621859">
    <property type="component" value="Unassembled WGS sequence"/>
</dbReference>
<gene>
    <name evidence="2" type="ORF">GCM10010971_26490</name>
</gene>
<evidence type="ECO:0000256" key="1">
    <source>
        <dbReference type="SAM" id="Coils"/>
    </source>
</evidence>
<comment type="caution">
    <text evidence="2">The sequence shown here is derived from an EMBL/GenBank/DDBJ whole genome shotgun (WGS) entry which is preliminary data.</text>
</comment>
<name>A0ABQ2PN84_9NEIS</name>
<sequence length="450" mass="50886">MSSLKIFVSHTTECADLAKSLRTSLLALQAGGELDIRIHEEMPGGIDWRKWIEQNTRLANAFVFLYPHSDIDMGWPNFEVARFLGGNEEDRESKVVWIRNPKIAKMPAVFEPHQAYDATQSGIFKFFKEIFVDGLLTNGEPLNVDVNKPTTSHYGTANTIAKELAEKFAKAAVRPQYHTRRIQISLAYDKSGILDAEQSLVQGNSDGMKMIGRGPDASVDWATVRAALSRSVDWPAELEHEISAFGAGALPPSLSPFTLDDEIYIPVISKSEIVQTYIGRITVIFVAANMGRLRTMLEWKMPETMPGQIAAFVILVRLMLRVRYDVLEPRYQEAKFHSPSYKRRIEICEAVLAGFDLVRVESQRVGTKGLDAFYMIFDASLKSGLVNNSEDYLKNIKRLKMHADSLRALEKEEEGKEDELVSVLDDLLKNNVRWLGMAAMQFELFVKMWQ</sequence>
<reference evidence="3" key="1">
    <citation type="journal article" date="2019" name="Int. J. Syst. Evol. Microbiol.">
        <title>The Global Catalogue of Microorganisms (GCM) 10K type strain sequencing project: providing services to taxonomists for standard genome sequencing and annotation.</title>
        <authorList>
            <consortium name="The Broad Institute Genomics Platform"/>
            <consortium name="The Broad Institute Genome Sequencing Center for Infectious Disease"/>
            <person name="Wu L."/>
            <person name="Ma J."/>
        </authorList>
    </citation>
    <scope>NUCLEOTIDE SEQUENCE [LARGE SCALE GENOMIC DNA]</scope>
    <source>
        <strain evidence="3">CGMCC 1.8860</strain>
    </source>
</reference>
<proteinExistence type="predicted"/>
<dbReference type="RefSeq" id="WP_188694525.1">
    <property type="nucleotide sequence ID" value="NZ_BMLY01000004.1"/>
</dbReference>
<protein>
    <recommendedName>
        <fullName evidence="4">TIR domain-containing protein</fullName>
    </recommendedName>
</protein>
<dbReference type="EMBL" id="BMLY01000004">
    <property type="protein sequence ID" value="GGP26830.1"/>
    <property type="molecule type" value="Genomic_DNA"/>
</dbReference>
<accession>A0ABQ2PN84</accession>
<evidence type="ECO:0000313" key="2">
    <source>
        <dbReference type="EMBL" id="GGP26830.1"/>
    </source>
</evidence>
<keyword evidence="1" id="KW-0175">Coiled coil</keyword>
<organism evidence="2 3">
    <name type="scientific">Silvimonas amylolytica</name>
    <dbReference type="NCBI Taxonomy" id="449663"/>
    <lineage>
        <taxon>Bacteria</taxon>
        <taxon>Pseudomonadati</taxon>
        <taxon>Pseudomonadota</taxon>
        <taxon>Betaproteobacteria</taxon>
        <taxon>Neisseriales</taxon>
        <taxon>Chitinibacteraceae</taxon>
        <taxon>Silvimonas</taxon>
    </lineage>
</organism>